<evidence type="ECO:0000259" key="3">
    <source>
        <dbReference type="Pfam" id="PF02563"/>
    </source>
</evidence>
<dbReference type="Pfam" id="PF02563">
    <property type="entry name" value="Poly_export"/>
    <property type="match status" value="1"/>
</dbReference>
<keyword evidence="2" id="KW-0472">Membrane</keyword>
<dbReference type="NCBIfam" id="TIGR03027">
    <property type="entry name" value="pepcterm_export"/>
    <property type="match status" value="1"/>
</dbReference>
<dbReference type="PANTHER" id="PTHR33619">
    <property type="entry name" value="POLYSACCHARIDE EXPORT PROTEIN GFCE-RELATED"/>
    <property type="match status" value="1"/>
</dbReference>
<comment type="caution">
    <text evidence="4">The sequence shown here is derived from an EMBL/GenBank/DDBJ whole genome shotgun (WGS) entry which is preliminary data.</text>
</comment>
<feature type="transmembrane region" description="Helical" evidence="2">
    <location>
        <begin position="102"/>
        <end position="121"/>
    </location>
</feature>
<evidence type="ECO:0000256" key="2">
    <source>
        <dbReference type="SAM" id="Phobius"/>
    </source>
</evidence>
<feature type="domain" description="Polysaccharide export protein N-terminal" evidence="3">
    <location>
        <begin position="275"/>
        <end position="347"/>
    </location>
</feature>
<name>A0A1E7WP76_9BURK</name>
<dbReference type="InterPro" id="IPR049712">
    <property type="entry name" value="Poly_export"/>
</dbReference>
<dbReference type="PANTHER" id="PTHR33619:SF3">
    <property type="entry name" value="POLYSACCHARIDE EXPORT PROTEIN GFCE-RELATED"/>
    <property type="match status" value="1"/>
</dbReference>
<proteinExistence type="predicted"/>
<feature type="transmembrane region" description="Helical" evidence="2">
    <location>
        <begin position="68"/>
        <end position="90"/>
    </location>
</feature>
<organism evidence="4 5">
    <name type="scientific">Duganella phyllosphaerae</name>
    <dbReference type="NCBI Taxonomy" id="762836"/>
    <lineage>
        <taxon>Bacteria</taxon>
        <taxon>Pseudomonadati</taxon>
        <taxon>Pseudomonadota</taxon>
        <taxon>Betaproteobacteria</taxon>
        <taxon>Burkholderiales</taxon>
        <taxon>Oxalobacteraceae</taxon>
        <taxon>Telluria group</taxon>
        <taxon>Duganella</taxon>
    </lineage>
</organism>
<keyword evidence="2" id="KW-1133">Transmembrane helix</keyword>
<feature type="transmembrane region" description="Helical" evidence="2">
    <location>
        <begin position="35"/>
        <end position="56"/>
    </location>
</feature>
<evidence type="ECO:0000256" key="1">
    <source>
        <dbReference type="ARBA" id="ARBA00022729"/>
    </source>
</evidence>
<accession>A0A1E7WP76</accession>
<keyword evidence="1" id="KW-0732">Signal</keyword>
<gene>
    <name evidence="4" type="ORF">DUPY_22280</name>
</gene>
<dbReference type="GO" id="GO:0015159">
    <property type="term" value="F:polysaccharide transmembrane transporter activity"/>
    <property type="evidence" value="ECO:0007669"/>
    <property type="project" value="InterPro"/>
</dbReference>
<dbReference type="AlphaFoldDB" id="A0A1E7WP76"/>
<dbReference type="Gene3D" id="3.30.1950.10">
    <property type="entry name" value="wza like domain"/>
    <property type="match status" value="1"/>
</dbReference>
<protein>
    <submittedName>
        <fullName evidence="4">Polysaccharide biosynthesis/export protein</fullName>
    </submittedName>
</protein>
<dbReference type="EMBL" id="LROM01000081">
    <property type="protein sequence ID" value="OFA00944.1"/>
    <property type="molecule type" value="Genomic_DNA"/>
</dbReference>
<keyword evidence="2" id="KW-0812">Transmembrane</keyword>
<dbReference type="PATRIC" id="fig|762836.4.peg.2306"/>
<evidence type="ECO:0000313" key="4">
    <source>
        <dbReference type="EMBL" id="OFA00944.1"/>
    </source>
</evidence>
<sequence length="441" mass="47440">MAFLLLLMEVLLLVTAALASAPMLLPGQAPMPDSLYLPAAAFALVLVFSMGALGMYQHQQAREDLHNTLRRILPSFLLGFCLFSLLAMLLPAPQFGRLGSMVFVLGGAAVLLARLVVFTSAGSRMLEKRLMIVGDGPTARECLDLASGGGFHRFRVVGCVPVDGEDRRVPPAMVLTPDVSLLILARRYAAEEIIVSVADRRNGAFPVRQLLECAVGGVRITDAATFFEREACQIRLDSLQPSYLKLVGGFIYLSNLAGCGSAPSLLEPQPIAAHVAYQIGAGDVLNINVWRNPEVSISVPVRPDGKITTPLVEDLQAAGKTSTQLARDIEKSLEKYIQQPLVTVIVTSFVGPYAQQIRVIGQAARPQALAYRQGMSLMDVLISVGGITDFAAGNKANIIRTVDGQRLALPVRLHDLLRNGDISANVIVLPGDILVIPEGWF</sequence>
<reference evidence="5" key="1">
    <citation type="journal article" date="2016" name="Front. Microbiol.">
        <title>Molecular Keys to the Janthinobacterium and Duganella spp. Interaction with the Plant Pathogen Fusarium graminearum.</title>
        <authorList>
            <person name="Haack F.S."/>
            <person name="Poehlein A."/>
            <person name="Kroger C."/>
            <person name="Voigt C.A."/>
            <person name="Piepenbring M."/>
            <person name="Bode H.B."/>
            <person name="Daniel R."/>
            <person name="Schafer W."/>
            <person name="Streit W.R."/>
        </authorList>
    </citation>
    <scope>NUCLEOTIDE SEQUENCE [LARGE SCALE GENOMIC DNA]</scope>
    <source>
        <strain evidence="5">T54</strain>
    </source>
</reference>
<keyword evidence="5" id="KW-1185">Reference proteome</keyword>
<dbReference type="Gene3D" id="3.10.560.10">
    <property type="entry name" value="Outer membrane lipoprotein wza domain like"/>
    <property type="match status" value="1"/>
</dbReference>
<dbReference type="InterPro" id="IPR003715">
    <property type="entry name" value="Poly_export_N"/>
</dbReference>
<dbReference type="Proteomes" id="UP000175989">
    <property type="component" value="Unassembled WGS sequence"/>
</dbReference>
<evidence type="ECO:0000313" key="5">
    <source>
        <dbReference type="Proteomes" id="UP000175989"/>
    </source>
</evidence>
<dbReference type="InterPro" id="IPR017477">
    <property type="entry name" value="PEP-CTERM_polysacc_export"/>
</dbReference>